<dbReference type="Pfam" id="PF06808">
    <property type="entry name" value="DctM"/>
    <property type="match status" value="1"/>
</dbReference>
<evidence type="ECO:0000256" key="4">
    <source>
        <dbReference type="ARBA" id="ARBA00022692"/>
    </source>
</evidence>
<evidence type="ECO:0000256" key="5">
    <source>
        <dbReference type="ARBA" id="ARBA00022989"/>
    </source>
</evidence>
<dbReference type="OrthoDB" id="9785600at2"/>
<dbReference type="STRING" id="1472767.AOX59_02555"/>
<evidence type="ECO:0000259" key="8">
    <source>
        <dbReference type="Pfam" id="PF06808"/>
    </source>
</evidence>
<feature type="transmembrane region" description="Helical" evidence="7">
    <location>
        <begin position="6"/>
        <end position="39"/>
    </location>
</feature>
<evidence type="ECO:0000256" key="1">
    <source>
        <dbReference type="ARBA" id="ARBA00004429"/>
    </source>
</evidence>
<feature type="transmembrane region" description="Helical" evidence="7">
    <location>
        <begin position="177"/>
        <end position="201"/>
    </location>
</feature>
<gene>
    <name evidence="9" type="ORF">AOX59_02555</name>
</gene>
<proteinExistence type="predicted"/>
<keyword evidence="2" id="KW-1003">Cell membrane</keyword>
<evidence type="ECO:0000256" key="7">
    <source>
        <dbReference type="SAM" id="Phobius"/>
    </source>
</evidence>
<feature type="transmembrane region" description="Helical" evidence="7">
    <location>
        <begin position="60"/>
        <end position="80"/>
    </location>
</feature>
<organism evidence="9 10">
    <name type="scientific">Lentibacillus amyloliquefaciens</name>
    <dbReference type="NCBI Taxonomy" id="1472767"/>
    <lineage>
        <taxon>Bacteria</taxon>
        <taxon>Bacillati</taxon>
        <taxon>Bacillota</taxon>
        <taxon>Bacilli</taxon>
        <taxon>Bacillales</taxon>
        <taxon>Bacillaceae</taxon>
        <taxon>Lentibacillus</taxon>
    </lineage>
</organism>
<sequence length="441" mass="47194">MGEYTVIIIVLILFAILLIFGQYISSLLITVGLIGVFLLEGPSLVSGFLLTDPFTRVASYTLSTVPLFVLMAQFVLKAGIVKDLYHIMYKVSRNSSGLLGVLTIVLGGLLGAVSGSGTASSAALGQVAEPELAKRGYGKDLAGSVAAAGGSLSAIIPPSIIIIIYGAITQTSIGDLFIAAVIPSILMVAIYSVYTLMNLNISKKKQKKSIKDQSKYYGEIEDTQGIFRYIVAFSTGLLIVFTIFGGIYFGIFTPTEAAGVGALVSFIAALCLRVVNIEFIKASIKDTVNVTTMTMLIMIGAQLFGRFLSVSLLPRKVIELLGPLVDYPFIIMMIIFVIFFFLFMFIEGSAVIVMTVPIVLPLVTLVGFNEIWFGIILCVICSSGLLTPPVGLSVYAVSGVTGTPINSLFRHTTIYAVLVLFIVGGLLTIFPQLVTWLPANI</sequence>
<accession>A0A0U4FAR2</accession>
<dbReference type="GO" id="GO:0005886">
    <property type="term" value="C:plasma membrane"/>
    <property type="evidence" value="ECO:0007669"/>
    <property type="project" value="UniProtKB-SubCell"/>
</dbReference>
<dbReference type="PANTHER" id="PTHR33362:SF5">
    <property type="entry name" value="C4-DICARBOXYLATE TRAP TRANSPORTER LARGE PERMEASE PROTEIN DCTM"/>
    <property type="match status" value="1"/>
</dbReference>
<keyword evidence="4 7" id="KW-0812">Transmembrane</keyword>
<dbReference type="EMBL" id="CP013862">
    <property type="protein sequence ID" value="ALX47581.1"/>
    <property type="molecule type" value="Genomic_DNA"/>
</dbReference>
<dbReference type="Proteomes" id="UP000050331">
    <property type="component" value="Chromosome"/>
</dbReference>
<dbReference type="GO" id="GO:0022857">
    <property type="term" value="F:transmembrane transporter activity"/>
    <property type="evidence" value="ECO:0007669"/>
    <property type="project" value="TreeGrafter"/>
</dbReference>
<dbReference type="PANTHER" id="PTHR33362">
    <property type="entry name" value="SIALIC ACID TRAP TRANSPORTER PERMEASE PROTEIN SIAT-RELATED"/>
    <property type="match status" value="1"/>
</dbReference>
<dbReference type="PIRSF" id="PIRSF006066">
    <property type="entry name" value="HI0050"/>
    <property type="match status" value="1"/>
</dbReference>
<feature type="transmembrane region" description="Helical" evidence="7">
    <location>
        <begin position="100"/>
        <end position="124"/>
    </location>
</feature>
<feature type="transmembrane region" description="Helical" evidence="7">
    <location>
        <begin position="287"/>
        <end position="307"/>
    </location>
</feature>
<evidence type="ECO:0000256" key="6">
    <source>
        <dbReference type="ARBA" id="ARBA00023136"/>
    </source>
</evidence>
<feature type="transmembrane region" description="Helical" evidence="7">
    <location>
        <begin position="358"/>
        <end position="386"/>
    </location>
</feature>
<feature type="domain" description="TRAP C4-dicarboxylate transport system permease DctM subunit" evidence="8">
    <location>
        <begin position="11"/>
        <end position="431"/>
    </location>
</feature>
<comment type="subcellular location">
    <subcellularLocation>
        <location evidence="1">Cell inner membrane</location>
        <topology evidence="1">Multi-pass membrane protein</topology>
    </subcellularLocation>
</comment>
<evidence type="ECO:0000313" key="9">
    <source>
        <dbReference type="EMBL" id="ALX47581.1"/>
    </source>
</evidence>
<evidence type="ECO:0000256" key="3">
    <source>
        <dbReference type="ARBA" id="ARBA00022519"/>
    </source>
</evidence>
<keyword evidence="10" id="KW-1185">Reference proteome</keyword>
<evidence type="ECO:0000256" key="2">
    <source>
        <dbReference type="ARBA" id="ARBA00022475"/>
    </source>
</evidence>
<reference evidence="9 10" key="1">
    <citation type="submission" date="2016-01" db="EMBL/GenBank/DDBJ databases">
        <title>Complete genome sequence of strain Lentibacillus amyloliquefaciens LAM0015T isolated from saline sediment.</title>
        <authorList>
            <person name="Wang J.-L."/>
            <person name="He M.-X."/>
        </authorList>
    </citation>
    <scope>NUCLEOTIDE SEQUENCE [LARGE SCALE GENOMIC DNA]</scope>
    <source>
        <strain evidence="9 10">LAM0015</strain>
    </source>
</reference>
<dbReference type="KEGG" id="lao:AOX59_02555"/>
<feature type="transmembrane region" description="Helical" evidence="7">
    <location>
        <begin position="145"/>
        <end position="165"/>
    </location>
</feature>
<dbReference type="InterPro" id="IPR004681">
    <property type="entry name" value="TRAP_DctM"/>
</dbReference>
<evidence type="ECO:0000313" key="10">
    <source>
        <dbReference type="Proteomes" id="UP000050331"/>
    </source>
</evidence>
<keyword evidence="6 7" id="KW-0472">Membrane</keyword>
<dbReference type="InterPro" id="IPR010656">
    <property type="entry name" value="DctM"/>
</dbReference>
<feature type="transmembrane region" description="Helical" evidence="7">
    <location>
        <begin position="257"/>
        <end position="275"/>
    </location>
</feature>
<keyword evidence="3" id="KW-0997">Cell inner membrane</keyword>
<feature type="transmembrane region" description="Helical" evidence="7">
    <location>
        <begin position="414"/>
        <end position="437"/>
    </location>
</feature>
<dbReference type="AlphaFoldDB" id="A0A0U4FAR2"/>
<keyword evidence="5 7" id="KW-1133">Transmembrane helix</keyword>
<dbReference type="RefSeq" id="WP_068441390.1">
    <property type="nucleotide sequence ID" value="NZ_CP013862.1"/>
</dbReference>
<protein>
    <submittedName>
        <fullName evidence="9">Neu5Ac permease</fullName>
    </submittedName>
</protein>
<feature type="transmembrane region" description="Helical" evidence="7">
    <location>
        <begin position="327"/>
        <end position="346"/>
    </location>
</feature>
<feature type="transmembrane region" description="Helical" evidence="7">
    <location>
        <begin position="229"/>
        <end position="251"/>
    </location>
</feature>
<name>A0A0U4FAR2_9BACI</name>